<feature type="transmembrane region" description="Helical" evidence="9">
    <location>
        <begin position="152"/>
        <end position="172"/>
    </location>
</feature>
<keyword evidence="4 8" id="KW-1003">Cell membrane</keyword>
<proteinExistence type="inferred from homology"/>
<dbReference type="KEGG" id="bfz:BAU07_07750"/>
<reference evidence="10 11" key="1">
    <citation type="submission" date="2016-06" db="EMBL/GenBank/DDBJ databases">
        <title>Complete genome sequences of Bordetella bronchialis and Bordetella flabilis.</title>
        <authorList>
            <person name="LiPuma J.J."/>
            <person name="Spilker T."/>
        </authorList>
    </citation>
    <scope>NUCLEOTIDE SEQUENCE [LARGE SCALE GENOMIC DNA]</scope>
    <source>
        <strain evidence="10 11">AU10664</strain>
    </source>
</reference>
<evidence type="ECO:0000256" key="2">
    <source>
        <dbReference type="ARBA" id="ARBA00010692"/>
    </source>
</evidence>
<protein>
    <recommendedName>
        <fullName evidence="8">Biotin transporter</fullName>
    </recommendedName>
</protein>
<evidence type="ECO:0000256" key="9">
    <source>
        <dbReference type="SAM" id="Phobius"/>
    </source>
</evidence>
<gene>
    <name evidence="10" type="ORF">BAU07_07750</name>
</gene>
<evidence type="ECO:0000313" key="10">
    <source>
        <dbReference type="EMBL" id="ANN77021.1"/>
    </source>
</evidence>
<feature type="transmembrane region" description="Helical" evidence="9">
    <location>
        <begin position="31"/>
        <end position="48"/>
    </location>
</feature>
<dbReference type="GO" id="GO:0005886">
    <property type="term" value="C:plasma membrane"/>
    <property type="evidence" value="ECO:0007669"/>
    <property type="project" value="UniProtKB-SubCell"/>
</dbReference>
<dbReference type="OrthoDB" id="9803495at2"/>
<sequence>MRTKDTVTVAMFAAFIVVLSLAPPIPVPALPVPVTLQALGVMLAGCMLGPARGAAAVGLYLLLAAIGLPVLPGGRGGLGVYAGPTGGFLLGMLIGAAVCGWIAGRVARAESSTVRALLGYLLAALGGGLVVVYAVGIPWLAAVTGMTLGKAALAMAVFVPGDVAKAVLAAIVSQRVRRVWSFAGAQ</sequence>
<feature type="transmembrane region" description="Helical" evidence="9">
    <location>
        <begin position="55"/>
        <end position="74"/>
    </location>
</feature>
<evidence type="ECO:0000256" key="4">
    <source>
        <dbReference type="ARBA" id="ARBA00022475"/>
    </source>
</evidence>
<evidence type="ECO:0000256" key="8">
    <source>
        <dbReference type="PIRNR" id="PIRNR016661"/>
    </source>
</evidence>
<comment type="subcellular location">
    <subcellularLocation>
        <location evidence="1 8">Cell membrane</location>
        <topology evidence="1 8">Multi-pass membrane protein</topology>
    </subcellularLocation>
</comment>
<organism evidence="10 11">
    <name type="scientific">Bordetella flabilis</name>
    <dbReference type="NCBI Taxonomy" id="463014"/>
    <lineage>
        <taxon>Bacteria</taxon>
        <taxon>Pseudomonadati</taxon>
        <taxon>Pseudomonadota</taxon>
        <taxon>Betaproteobacteria</taxon>
        <taxon>Burkholderiales</taxon>
        <taxon>Alcaligenaceae</taxon>
        <taxon>Bordetella</taxon>
    </lineage>
</organism>
<evidence type="ECO:0000313" key="11">
    <source>
        <dbReference type="Proteomes" id="UP000091926"/>
    </source>
</evidence>
<dbReference type="Pfam" id="PF02632">
    <property type="entry name" value="BioY"/>
    <property type="match status" value="1"/>
</dbReference>
<keyword evidence="7 8" id="KW-0472">Membrane</keyword>
<dbReference type="RefSeq" id="WP_066655634.1">
    <property type="nucleotide sequence ID" value="NZ_CBCSCL010000019.1"/>
</dbReference>
<evidence type="ECO:0000256" key="1">
    <source>
        <dbReference type="ARBA" id="ARBA00004651"/>
    </source>
</evidence>
<dbReference type="PANTHER" id="PTHR34295">
    <property type="entry name" value="BIOTIN TRANSPORTER BIOY"/>
    <property type="match status" value="1"/>
</dbReference>
<dbReference type="Gene3D" id="1.10.1760.20">
    <property type="match status" value="1"/>
</dbReference>
<feature type="transmembrane region" description="Helical" evidence="9">
    <location>
        <begin position="86"/>
        <end position="104"/>
    </location>
</feature>
<name>A0A193GC31_9BORD</name>
<keyword evidence="11" id="KW-1185">Reference proteome</keyword>
<dbReference type="STRING" id="463014.BAU07_07750"/>
<feature type="transmembrane region" description="Helical" evidence="9">
    <location>
        <begin position="116"/>
        <end position="140"/>
    </location>
</feature>
<dbReference type="PANTHER" id="PTHR34295:SF4">
    <property type="entry name" value="BIOTIN TRANSPORTER BIOY-RELATED"/>
    <property type="match status" value="1"/>
</dbReference>
<feature type="transmembrane region" description="Helical" evidence="9">
    <location>
        <begin position="7"/>
        <end position="25"/>
    </location>
</feature>
<comment type="similarity">
    <text evidence="2 8">Belongs to the BioY family.</text>
</comment>
<dbReference type="GO" id="GO:0015225">
    <property type="term" value="F:biotin transmembrane transporter activity"/>
    <property type="evidence" value="ECO:0007669"/>
    <property type="project" value="UniProtKB-UniRule"/>
</dbReference>
<dbReference type="EMBL" id="CP016172">
    <property type="protein sequence ID" value="ANN77021.1"/>
    <property type="molecule type" value="Genomic_DNA"/>
</dbReference>
<evidence type="ECO:0000256" key="5">
    <source>
        <dbReference type="ARBA" id="ARBA00022692"/>
    </source>
</evidence>
<keyword evidence="6 9" id="KW-1133">Transmembrane helix</keyword>
<dbReference type="PIRSF" id="PIRSF016661">
    <property type="entry name" value="BioY"/>
    <property type="match status" value="1"/>
</dbReference>
<evidence type="ECO:0000256" key="7">
    <source>
        <dbReference type="ARBA" id="ARBA00023136"/>
    </source>
</evidence>
<dbReference type="Proteomes" id="UP000091926">
    <property type="component" value="Chromosome"/>
</dbReference>
<accession>A0A193GC31</accession>
<evidence type="ECO:0000256" key="6">
    <source>
        <dbReference type="ARBA" id="ARBA00022989"/>
    </source>
</evidence>
<evidence type="ECO:0000256" key="3">
    <source>
        <dbReference type="ARBA" id="ARBA00022448"/>
    </source>
</evidence>
<dbReference type="AlphaFoldDB" id="A0A193GC31"/>
<keyword evidence="5 9" id="KW-0812">Transmembrane</keyword>
<dbReference type="InterPro" id="IPR003784">
    <property type="entry name" value="BioY"/>
</dbReference>
<keyword evidence="3 8" id="KW-0813">Transport</keyword>